<evidence type="ECO:0000313" key="7">
    <source>
        <dbReference type="EMBL" id="SNT76168.1"/>
    </source>
</evidence>
<proteinExistence type="inferred from homology"/>
<evidence type="ECO:0000256" key="5">
    <source>
        <dbReference type="ARBA" id="ARBA00022970"/>
    </source>
</evidence>
<accession>A0A239Q1G7</accession>
<dbReference type="OrthoDB" id="9802264at2"/>
<organism evidence="7 8">
    <name type="scientific">Paracoccus seriniphilus</name>
    <dbReference type="NCBI Taxonomy" id="184748"/>
    <lineage>
        <taxon>Bacteria</taxon>
        <taxon>Pseudomonadati</taxon>
        <taxon>Pseudomonadota</taxon>
        <taxon>Alphaproteobacteria</taxon>
        <taxon>Rhodobacterales</taxon>
        <taxon>Paracoccaceae</taxon>
        <taxon>Paracoccus</taxon>
    </lineage>
</organism>
<dbReference type="InterPro" id="IPR003439">
    <property type="entry name" value="ABC_transporter-like_ATP-bd"/>
</dbReference>
<dbReference type="GO" id="GO:0005524">
    <property type="term" value="F:ATP binding"/>
    <property type="evidence" value="ECO:0007669"/>
    <property type="project" value="UniProtKB-KW"/>
</dbReference>
<dbReference type="CDD" id="cd03224">
    <property type="entry name" value="ABC_TM1139_LivF_branched"/>
    <property type="match status" value="1"/>
</dbReference>
<name>A0A239Q1G7_9RHOB</name>
<dbReference type="Proteomes" id="UP000198307">
    <property type="component" value="Unassembled WGS sequence"/>
</dbReference>
<dbReference type="Pfam" id="PF00005">
    <property type="entry name" value="ABC_tran"/>
    <property type="match status" value="1"/>
</dbReference>
<dbReference type="PANTHER" id="PTHR43820">
    <property type="entry name" value="HIGH-AFFINITY BRANCHED-CHAIN AMINO ACID TRANSPORT ATP-BINDING PROTEIN LIVF"/>
    <property type="match status" value="1"/>
</dbReference>
<feature type="domain" description="ABC transporter" evidence="6">
    <location>
        <begin position="2"/>
        <end position="224"/>
    </location>
</feature>
<evidence type="ECO:0000313" key="8">
    <source>
        <dbReference type="Proteomes" id="UP000198307"/>
    </source>
</evidence>
<dbReference type="InterPro" id="IPR027417">
    <property type="entry name" value="P-loop_NTPase"/>
</dbReference>
<evidence type="ECO:0000256" key="4">
    <source>
        <dbReference type="ARBA" id="ARBA00022840"/>
    </source>
</evidence>
<dbReference type="PANTHER" id="PTHR43820:SF4">
    <property type="entry name" value="HIGH-AFFINITY BRANCHED-CHAIN AMINO ACID TRANSPORT ATP-BINDING PROTEIN LIVF"/>
    <property type="match status" value="1"/>
</dbReference>
<dbReference type="Gene3D" id="3.40.50.300">
    <property type="entry name" value="P-loop containing nucleotide triphosphate hydrolases"/>
    <property type="match status" value="1"/>
</dbReference>
<sequence length="224" mass="24491">MLEIRNINAGYGDFHILHDVSLNVTRGEMVAVVGANGHGKSTLLKAVCGILPVSDGSVRFNDEEIEGRSAPDLVGRGLVYVAEDRRLFPDMTVLENLELGAFLPQARKMEKQNLERVFDLYPRLAERRGQLCRTLSGGEAQMVALGRGLMSNPTLLAIDEPSLGLAPNLTETMLQTVATLNKEGLTILIVEQSMSLLRGMIDRVYFIEEGVVSAAVPEQVQESL</sequence>
<dbReference type="RefSeq" id="WP_089345501.1">
    <property type="nucleotide sequence ID" value="NZ_CP067130.1"/>
</dbReference>
<dbReference type="InterPro" id="IPR003593">
    <property type="entry name" value="AAA+_ATPase"/>
</dbReference>
<keyword evidence="2" id="KW-0813">Transport</keyword>
<dbReference type="PROSITE" id="PS50893">
    <property type="entry name" value="ABC_TRANSPORTER_2"/>
    <property type="match status" value="1"/>
</dbReference>
<comment type="similarity">
    <text evidence="1">Belongs to the ABC transporter superfamily.</text>
</comment>
<evidence type="ECO:0000259" key="6">
    <source>
        <dbReference type="PROSITE" id="PS50893"/>
    </source>
</evidence>
<keyword evidence="3" id="KW-0547">Nucleotide-binding</keyword>
<dbReference type="GO" id="GO:0015807">
    <property type="term" value="P:L-amino acid transport"/>
    <property type="evidence" value="ECO:0007669"/>
    <property type="project" value="TreeGrafter"/>
</dbReference>
<evidence type="ECO:0000256" key="3">
    <source>
        <dbReference type="ARBA" id="ARBA00022741"/>
    </source>
</evidence>
<dbReference type="GO" id="GO:0015658">
    <property type="term" value="F:branched-chain amino acid transmembrane transporter activity"/>
    <property type="evidence" value="ECO:0007669"/>
    <property type="project" value="TreeGrafter"/>
</dbReference>
<keyword evidence="8" id="KW-1185">Reference proteome</keyword>
<dbReference type="AlphaFoldDB" id="A0A239Q1G7"/>
<dbReference type="SMART" id="SM00382">
    <property type="entry name" value="AAA"/>
    <property type="match status" value="1"/>
</dbReference>
<keyword evidence="4 7" id="KW-0067">ATP-binding</keyword>
<gene>
    <name evidence="7" type="ORF">SAMN05444959_11633</name>
</gene>
<reference evidence="7 8" key="1">
    <citation type="submission" date="2017-07" db="EMBL/GenBank/DDBJ databases">
        <authorList>
            <person name="Sun Z.S."/>
            <person name="Albrecht U."/>
            <person name="Echele G."/>
            <person name="Lee C.C."/>
        </authorList>
    </citation>
    <scope>NUCLEOTIDE SEQUENCE [LARGE SCALE GENOMIC DNA]</scope>
    <source>
        <strain evidence="7 8">DSM 14827</strain>
    </source>
</reference>
<dbReference type="InterPro" id="IPR052156">
    <property type="entry name" value="BCAA_Transport_ATP-bd_LivF"/>
</dbReference>
<evidence type="ECO:0000256" key="2">
    <source>
        <dbReference type="ARBA" id="ARBA00022448"/>
    </source>
</evidence>
<protein>
    <submittedName>
        <fullName evidence="7">Amino acid/amide ABC transporter ATP-binding protein 2, HAAT family</fullName>
    </submittedName>
</protein>
<dbReference type="InterPro" id="IPR017871">
    <property type="entry name" value="ABC_transporter-like_CS"/>
</dbReference>
<dbReference type="PROSITE" id="PS00211">
    <property type="entry name" value="ABC_TRANSPORTER_1"/>
    <property type="match status" value="1"/>
</dbReference>
<dbReference type="SUPFAM" id="SSF52540">
    <property type="entry name" value="P-loop containing nucleoside triphosphate hydrolases"/>
    <property type="match status" value="1"/>
</dbReference>
<keyword evidence="5" id="KW-0029">Amino-acid transport</keyword>
<dbReference type="GO" id="GO:0016887">
    <property type="term" value="F:ATP hydrolysis activity"/>
    <property type="evidence" value="ECO:0007669"/>
    <property type="project" value="InterPro"/>
</dbReference>
<dbReference type="EMBL" id="FZQB01000016">
    <property type="protein sequence ID" value="SNT76168.1"/>
    <property type="molecule type" value="Genomic_DNA"/>
</dbReference>
<evidence type="ECO:0000256" key="1">
    <source>
        <dbReference type="ARBA" id="ARBA00005417"/>
    </source>
</evidence>